<dbReference type="EMBL" id="HG670584">
    <property type="protein sequence ID" value="CDI77209.1"/>
    <property type="molecule type" value="Genomic_DNA"/>
</dbReference>
<dbReference type="Proteomes" id="UP000018050">
    <property type="component" value="Unassembled WGS sequence"/>
</dbReference>
<dbReference type="GeneID" id="25270332"/>
<protein>
    <submittedName>
        <fullName evidence="3">Uncharacterized protein</fullName>
    </submittedName>
</protein>
<dbReference type="OMA" id="WACCSKN"/>
<dbReference type="RefSeq" id="XP_013252401.1">
    <property type="nucleotide sequence ID" value="XM_013396947.1"/>
</dbReference>
<feature type="compositionally biased region" description="Low complexity" evidence="2">
    <location>
        <begin position="510"/>
        <end position="540"/>
    </location>
</feature>
<dbReference type="PANTHER" id="PTHR38566:SF1">
    <property type="entry name" value="CHROMOSOME UNDETERMINED SCAFFOLD_18, WHOLE GENOME SHOTGUN SEQUENCE"/>
    <property type="match status" value="1"/>
</dbReference>
<evidence type="ECO:0000256" key="2">
    <source>
        <dbReference type="SAM" id="MobiDB-lite"/>
    </source>
</evidence>
<feature type="region of interest" description="Disordered" evidence="2">
    <location>
        <begin position="2210"/>
        <end position="2238"/>
    </location>
</feature>
<sequence>MARSAEGSSCATESRYGGTQTDWNGWAEAERLMQELMKNMQQQEQQQAAAGSRTAAAEALPLVKGKLASKKIRPSSLMLVRRPLDKLTLVPLVPATALAATTPHAESTPGTQGAAAGGATNATATGGSREPDCDMVGHSGNSNSNTKVELLDISVKDKHLEEQLLCACPELRPLLRRGLTLLEFTETPRQQQQQHKAQQQSAQHLKEPLRLLVRRGLPKFFDLDWELLACYFLQALSQQQQPQGEQVVEQLWKPAQQQQQQQGRGSKQPQEQKKGAVVCSALCVAKQKSDDALLSAHQLSQCLLQCFSPPSANGDAARSCSTNSCSESSKEGSVEVWALEKLNGEAAQISFCSQLKVWACCSKNVCLLLPAAAATNICKHSLPGAIAARAAAAPLQQRGEGGLQGTSQLQEHSGVQQHQQRHLQAVELLRQLGADRVLSQPFSLEEQRRPPREQYALWVATAWQHQLQKLAREQVEQLQQLLQSHTLVGELIDSAEKQHIVPPPKRRQHGQYQQQKQQQQQQQQQEAGQQNQPQKKQQQAEAQTGRLAFFALVPHKLNSVGTSFCEPPCLSPGVSLPLLESLGLETATVVARLPASSPVELLLQLRQLEQQREESCAGDTEGLVLYFCTCSSGGNTRSSNSGSGSSSGISLSQGGSTVVALAKAKTASYRMHRKLRERMKLLIRSSCFWEAAVAAATAAAAACPSGWPTDEREGARQNASFVVLEAFAAASRAAAAPASRYRIEGDLTASVAANASPATGAAAAEAALRAQVAAIVGLYWCDVLEGQLSHFGHALKSCVPQGSSLPLIKELLNLQHPRGRKTLQPQRLQRLHLEFSRLVREESAHFRRAAAFSCSLAGALLLALRCLPDPQRVSLLWQQQQVPLQQQQREQVGIGSVGGVQKDLEDLSFLQDLVHGRIEQGKPSFTGCLLRFLIGYVDMRFLDFIADSKAFAATAGAPKNWITPSQELLMQLQELDRTNSSRSGGSGNLPLHVIRMADLKEAGAAVLEQLEGNSSEPLKCPKGEQGKHVVHKQQLAQVNALRSKQQPVSVCLVAPPLLLTAEQYQELEQVCLCHGCRLLLRHRACSTACCCCCCLRDSRSSCSCGVRERAAPFADTANSGLSAPLVVLWGLDQHGSSVALKRLHELLQQRQAQKQQLEQQHRWDGVALVGQNGAIEGMLHCTFEGIACDASSTKAKHFLAADAAVGRAILQAKSVAVSEGILKLASKCCNREVLEATCVNSTAAQDLQESMRAAIGSSVHRPALVRLPASLLAAGSGFPESGSWKQALQLFATAVRAVVHTARNESHSPSQHALKAPLWPPRATASSSLPQNVGAEFIGDRCNEVCISIDSGLPGNPSPAATVVALLPVGLPGSGKTTVLLEALRPALRQEFMSSNTFSVGGVTGLVIWEGRPQHSSRKMGTLTTTTAMPGVITTATAVDAAATSTTATVTSTTATATAALPKTATETAASITATAAPLESVFDCLCYLSSDEFTGEVLRSLGHNAPTGLLHEMCLQEASNAGPAAAARLNYPSCQGNISGASSLLPDEKTMKAAIAEGRKGLGSALNGFFTQLTDMLVNVFLDKQKRQGMGNESTSEAGFWRPLRVLVAVDRNHPPNAVSSRFSEVEDLLQALQSAVLVRCGVLVKVATAALLLPPGAAQDGSSVHLGLPLGQPKAQDTTWDFPWSIEVVLRCMYRVLCRGDHATLAGGRRGISSLEGLSEGASDSCSTQDVKALHICLSFLSCFKGYSKIYDFLRMHPNVTHVLQLQTVLPVQNQKQNNYQQKQQQMHNQQRLLLAALSSLKPFSDLPKDHRVYSDLATSLREFPPEGPLFGEFRAHQRASISCCAGELLHHVDCLFSSMEEPLLHRRDQLLQQQLQQQQPQQQQECQGQRFHEEVDRGGRLQQHQGDLGQVAPEEGRMASLQAVRLPTADVVLRLPTYFSIFLGDEKEALTSLTQQLLAAVENAEGAEVPSVVDMGKSLKPVDSPHITTFFMGGGTLEANQGEIDAANEWLDEQFRTTSTENMSCLDSTSKGTSAYCTVCPRILRLYELLASRRQVSRRFKFQVTHLLLTDIGLACAALTPLSPVLPLAEPTPSQTSSSNVCKGGNTFFGESASGYQVDGPVITSQVAAAREIDADVGNCGPSCAVSGPHKVYMAASDLQPLCMAGYHYAHVTLGLAGDAKAVMSNNVIAAADKAILQGTSEKKLRADTPRPFRTGAPRNKGVGEDQPTSPAAGDAYQDLNCYSVGGSDDAQELIAFTGVPVSGRRARLWVWSLPKEVQEELEGPVQAR</sequence>
<dbReference type="VEuPathDB" id="ToxoDB:EAH_00022620"/>
<reference evidence="3" key="2">
    <citation type="submission" date="2013-10" db="EMBL/GenBank/DDBJ databases">
        <authorList>
            <person name="Aslett M."/>
        </authorList>
    </citation>
    <scope>NUCLEOTIDE SEQUENCE</scope>
    <source>
        <strain evidence="3">Houghton</strain>
    </source>
</reference>
<keyword evidence="1" id="KW-0175">Coiled coil</keyword>
<feature type="coiled-coil region" evidence="1">
    <location>
        <begin position="26"/>
        <end position="53"/>
    </location>
</feature>
<keyword evidence="4" id="KW-1185">Reference proteome</keyword>
<organism evidence="3 4">
    <name type="scientific">Eimeria acervulina</name>
    <name type="common">Coccidian parasite</name>
    <dbReference type="NCBI Taxonomy" id="5801"/>
    <lineage>
        <taxon>Eukaryota</taxon>
        <taxon>Sar</taxon>
        <taxon>Alveolata</taxon>
        <taxon>Apicomplexa</taxon>
        <taxon>Conoidasida</taxon>
        <taxon>Coccidia</taxon>
        <taxon>Eucoccidiorida</taxon>
        <taxon>Eimeriorina</taxon>
        <taxon>Eimeriidae</taxon>
        <taxon>Eimeria</taxon>
    </lineage>
</organism>
<evidence type="ECO:0000313" key="4">
    <source>
        <dbReference type="Proteomes" id="UP000018050"/>
    </source>
</evidence>
<feature type="region of interest" description="Disordered" evidence="2">
    <location>
        <begin position="1877"/>
        <end position="1908"/>
    </location>
</feature>
<proteinExistence type="predicted"/>
<feature type="compositionally biased region" description="Low complexity" evidence="2">
    <location>
        <begin position="101"/>
        <end position="127"/>
    </location>
</feature>
<feature type="compositionally biased region" description="Basic and acidic residues" evidence="2">
    <location>
        <begin position="1893"/>
        <end position="1902"/>
    </location>
</feature>
<feature type="region of interest" description="Disordered" evidence="2">
    <location>
        <begin position="502"/>
        <end position="540"/>
    </location>
</feature>
<feature type="compositionally biased region" description="Polar residues" evidence="2">
    <location>
        <begin position="405"/>
        <end position="416"/>
    </location>
</feature>
<feature type="region of interest" description="Disordered" evidence="2">
    <location>
        <begin position="1"/>
        <end position="23"/>
    </location>
</feature>
<feature type="compositionally biased region" description="Low complexity" evidence="2">
    <location>
        <begin position="1877"/>
        <end position="1892"/>
    </location>
</feature>
<feature type="region of interest" description="Disordered" evidence="2">
    <location>
        <begin position="397"/>
        <end position="416"/>
    </location>
</feature>
<gene>
    <name evidence="3" type="ORF">EAH_00022620</name>
</gene>
<name>U6GF75_EIMAC</name>
<evidence type="ECO:0000256" key="1">
    <source>
        <dbReference type="SAM" id="Coils"/>
    </source>
</evidence>
<accession>U6GF75</accession>
<reference evidence="3" key="1">
    <citation type="submission" date="2013-10" db="EMBL/GenBank/DDBJ databases">
        <title>Genomic analysis of the causative agents of coccidiosis in chickens.</title>
        <authorList>
            <person name="Reid A.J."/>
            <person name="Blake D."/>
            <person name="Billington K."/>
            <person name="Browne H."/>
            <person name="Dunn M."/>
            <person name="Hung S."/>
            <person name="Kawahara F."/>
            <person name="Miranda-Saavedra D."/>
            <person name="Mourier T."/>
            <person name="Nagra H."/>
            <person name="Otto T.D."/>
            <person name="Rawlings N."/>
            <person name="Sanchez A."/>
            <person name="Sanders M."/>
            <person name="Subramaniam C."/>
            <person name="Tay Y."/>
            <person name="Dear P."/>
            <person name="Doerig C."/>
            <person name="Gruber A."/>
            <person name="Parkinson J."/>
            <person name="Shirley M."/>
            <person name="Wan K.L."/>
            <person name="Berriman M."/>
            <person name="Tomley F."/>
            <person name="Pain A."/>
        </authorList>
    </citation>
    <scope>NUCLEOTIDE SEQUENCE</scope>
    <source>
        <strain evidence="3">Houghton</strain>
    </source>
</reference>
<dbReference type="PANTHER" id="PTHR38566">
    <property type="entry name" value="RNA_LIG_T4_1 DOMAIN-CONTAINING PROTEIN"/>
    <property type="match status" value="1"/>
</dbReference>
<evidence type="ECO:0000313" key="3">
    <source>
        <dbReference type="EMBL" id="CDI77209.1"/>
    </source>
</evidence>
<feature type="region of interest" description="Disordered" evidence="2">
    <location>
        <begin position="101"/>
        <end position="141"/>
    </location>
</feature>
<dbReference type="OrthoDB" id="346644at2759"/>